<dbReference type="RefSeq" id="WP_109660891.1">
    <property type="nucleotide sequence ID" value="NZ_QGEG01000001.1"/>
</dbReference>
<evidence type="ECO:0000313" key="3">
    <source>
        <dbReference type="Proteomes" id="UP000245762"/>
    </source>
</evidence>
<feature type="domain" description="DUF6734" evidence="1">
    <location>
        <begin position="1"/>
        <end position="285"/>
    </location>
</feature>
<comment type="caution">
    <text evidence="2">The sequence shown here is derived from an EMBL/GenBank/DDBJ whole genome shotgun (WGS) entry which is preliminary data.</text>
</comment>
<dbReference type="AlphaFoldDB" id="A0A316L5P4"/>
<evidence type="ECO:0000313" key="2">
    <source>
        <dbReference type="EMBL" id="PWL40245.1"/>
    </source>
</evidence>
<reference evidence="2 3" key="1">
    <citation type="submission" date="2018-05" db="EMBL/GenBank/DDBJ databases">
        <title>Complete genome sequence of Flagellimonas aquimarina ECD12 isolated from seaweed Ecklonia cava.</title>
        <authorList>
            <person name="Choi S."/>
            <person name="Seong C."/>
        </authorList>
    </citation>
    <scope>NUCLEOTIDE SEQUENCE [LARGE SCALE GENOMIC DNA]</scope>
    <source>
        <strain evidence="2 3">ECD12</strain>
    </source>
</reference>
<proteinExistence type="predicted"/>
<accession>A0A316L5P4</accession>
<name>A0A316L5P4_9FLAO</name>
<dbReference type="EMBL" id="QGEG01000001">
    <property type="protein sequence ID" value="PWL40245.1"/>
    <property type="molecule type" value="Genomic_DNA"/>
</dbReference>
<dbReference type="Proteomes" id="UP000245762">
    <property type="component" value="Unassembled WGS sequence"/>
</dbReference>
<evidence type="ECO:0000259" key="1">
    <source>
        <dbReference type="Pfam" id="PF20508"/>
    </source>
</evidence>
<gene>
    <name evidence="2" type="ORF">DKG77_05325</name>
</gene>
<organism evidence="2 3">
    <name type="scientific">Flagellimonas aquimarina</name>
    <dbReference type="NCBI Taxonomy" id="2201895"/>
    <lineage>
        <taxon>Bacteria</taxon>
        <taxon>Pseudomonadati</taxon>
        <taxon>Bacteroidota</taxon>
        <taxon>Flavobacteriia</taxon>
        <taxon>Flavobacteriales</taxon>
        <taxon>Flavobacteriaceae</taxon>
        <taxon>Flagellimonas</taxon>
    </lineage>
</organism>
<dbReference type="InterPro" id="IPR046621">
    <property type="entry name" value="DUF6734"/>
</dbReference>
<dbReference type="Pfam" id="PF20508">
    <property type="entry name" value="DUF6734"/>
    <property type="match status" value="1"/>
</dbReference>
<sequence length="533" mass="62598">MRLIQTFWSNSSQNEEPLSLNAGWSFPEYNWMSWALNVLLLRRYYDEIELYTDEVGKIILVDQLQLPYTKVHIIFNSDFKINHQLFALAKIKTYSIQEEPFLHIDGDIFLWNPLPKSLMQSELIASNPEINLPYNKEILDEMEEHFEFVPPHLKNVNIKEDIFSSNAGIFGGTNISFIKRYCKQAEEIIGKNANCLHNVNTGRLNMLIEQISLFYLAEQEGITTSYYLPEPVDHPLYLDYWRFADVPNVPMIHPVGGCKQISYVMNHLARRLQLEFPETYYSILNLYRSKNIELNLKFYNHIEIKDKKSLQDSLLGKGGKNIKNINKLKGSFSDNFIRTLFCLKPYAHEKIDNPKELLSRIEANDVPYSLKEIFTLELNRVSCFEHLLNKIEKDDLYNVESRHYKKISSFSMDSNWTEKIFALKEEVKFLKLERNWSLLNEDNFKDIIEHDPETSYVVTLSFDLLNLLIHESFHDNLGAILIEYLQAPKSALNILNYAKTHFEEDIDVKNPKYQQLIFDILKRFAFENILSIS</sequence>
<dbReference type="OrthoDB" id="771064at2"/>
<keyword evidence="3" id="KW-1185">Reference proteome</keyword>
<protein>
    <recommendedName>
        <fullName evidence="1">DUF6734 domain-containing protein</fullName>
    </recommendedName>
</protein>